<reference evidence="2 3" key="1">
    <citation type="submission" date="2017-02" db="EMBL/GenBank/DDBJ databases">
        <title>Complete genome sequence of Brachyspira hampsonii genomovar I strain NSH-16 (ATCC BAA-2463).</title>
        <authorList>
            <person name="Mirajkar N.S."/>
            <person name="Gebhart C.J."/>
        </authorList>
    </citation>
    <scope>NUCLEOTIDE SEQUENCE [LARGE SCALE GENOMIC DNA]</scope>
    <source>
        <strain evidence="2 3">NSH-16</strain>
    </source>
</reference>
<evidence type="ECO:0000256" key="1">
    <source>
        <dbReference type="SAM" id="SignalP"/>
    </source>
</evidence>
<dbReference type="AlphaFoldDB" id="A0AAC9TUD5"/>
<dbReference type="Proteomes" id="UP000264880">
    <property type="component" value="Chromosome"/>
</dbReference>
<sequence length="145" mass="15864">MKTKILLLLFTFLILAVSCSKNNPLDSSNSNNNKITIASYEGTYTGKAQYEVIPNGSQKEEDVSLIVNKDSAVNFKTSSKDFTFNNVVKTDDKNYNSTKTESNSLLILSLIFDGNGNVNVSLIIQDTNSGTSEKYTANKLTKTAS</sequence>
<protein>
    <recommendedName>
        <fullName evidence="4">Lipoprotein</fullName>
    </recommendedName>
</protein>
<proteinExistence type="predicted"/>
<dbReference type="EMBL" id="CP019914">
    <property type="protein sequence ID" value="ASJ21683.1"/>
    <property type="molecule type" value="Genomic_DNA"/>
</dbReference>
<keyword evidence="3" id="KW-1185">Reference proteome</keyword>
<dbReference type="RefSeq" id="WP_069731633.1">
    <property type="nucleotide sequence ID" value="NZ_CP019914.1"/>
</dbReference>
<evidence type="ECO:0008006" key="4">
    <source>
        <dbReference type="Google" id="ProtNLM"/>
    </source>
</evidence>
<accession>A0AAC9TUD5</accession>
<evidence type="ECO:0000313" key="3">
    <source>
        <dbReference type="Proteomes" id="UP000264880"/>
    </source>
</evidence>
<name>A0AAC9TUD5_9SPIR</name>
<organism evidence="2 3">
    <name type="scientific">Brachyspira hampsonii</name>
    <dbReference type="NCBI Taxonomy" id="1287055"/>
    <lineage>
        <taxon>Bacteria</taxon>
        <taxon>Pseudomonadati</taxon>
        <taxon>Spirochaetota</taxon>
        <taxon>Spirochaetia</taxon>
        <taxon>Brachyspirales</taxon>
        <taxon>Brachyspiraceae</taxon>
        <taxon>Brachyspira</taxon>
    </lineage>
</organism>
<dbReference type="PROSITE" id="PS51257">
    <property type="entry name" value="PROKAR_LIPOPROTEIN"/>
    <property type="match status" value="1"/>
</dbReference>
<feature type="signal peptide" evidence="1">
    <location>
        <begin position="1"/>
        <end position="22"/>
    </location>
</feature>
<gene>
    <name evidence="2" type="ORF">BHAMNSH16_08540</name>
</gene>
<dbReference type="KEGG" id="bhp:BHAMNSH16_08540"/>
<evidence type="ECO:0000313" key="2">
    <source>
        <dbReference type="EMBL" id="ASJ21683.1"/>
    </source>
</evidence>
<keyword evidence="1" id="KW-0732">Signal</keyword>
<feature type="chain" id="PRO_5042114476" description="Lipoprotein" evidence="1">
    <location>
        <begin position="23"/>
        <end position="145"/>
    </location>
</feature>